<sequence length="245" mass="27619">MRQFPELFGKRDIDLAHTKEVLGHQATDTAEYMKSKGHEIPSMRAEPVQYWTDQHRKNLEHCKSLEESGVRPNPKYLREDQNELLPQDLIEDLISSMPTTSWTSPEHDESAVPSRQCIEASNPACCHGARRPGGDIKTANPHIFSTDPELDDHILSGCIPPFWAEAWSQKIGDPLPDAVSNRTESLTIWCDIHERLETFNRPPWFIVAFACGLLTREKWIEVAIGTQLDGWVKLVGSHTCGNGLG</sequence>
<gene>
    <name evidence="1" type="ORF">PRZ48_001803</name>
</gene>
<organism evidence="1 2">
    <name type="scientific">Zasmidium cellare</name>
    <name type="common">Wine cellar mold</name>
    <name type="synonym">Racodium cellare</name>
    <dbReference type="NCBI Taxonomy" id="395010"/>
    <lineage>
        <taxon>Eukaryota</taxon>
        <taxon>Fungi</taxon>
        <taxon>Dikarya</taxon>
        <taxon>Ascomycota</taxon>
        <taxon>Pezizomycotina</taxon>
        <taxon>Dothideomycetes</taxon>
        <taxon>Dothideomycetidae</taxon>
        <taxon>Mycosphaerellales</taxon>
        <taxon>Mycosphaerellaceae</taxon>
        <taxon>Zasmidium</taxon>
    </lineage>
</organism>
<reference evidence="1 2" key="1">
    <citation type="journal article" date="2023" name="G3 (Bethesda)">
        <title>A chromosome-level genome assembly of Zasmidium syzygii isolated from banana leaves.</title>
        <authorList>
            <person name="van Westerhoven A.C."/>
            <person name="Mehrabi R."/>
            <person name="Talebi R."/>
            <person name="Steentjes M.B.F."/>
            <person name="Corcolon B."/>
            <person name="Chong P.A."/>
            <person name="Kema G.H.J."/>
            <person name="Seidl M.F."/>
        </authorList>
    </citation>
    <scope>NUCLEOTIDE SEQUENCE [LARGE SCALE GENOMIC DNA]</scope>
    <source>
        <strain evidence="1 2">P124</strain>
    </source>
</reference>
<accession>A0ABR0F291</accession>
<proteinExistence type="predicted"/>
<name>A0ABR0F291_ZASCE</name>
<keyword evidence="2" id="KW-1185">Reference proteome</keyword>
<evidence type="ECO:0000313" key="2">
    <source>
        <dbReference type="Proteomes" id="UP001305779"/>
    </source>
</evidence>
<protein>
    <submittedName>
        <fullName evidence="1">Uncharacterized protein</fullName>
    </submittedName>
</protein>
<dbReference type="Proteomes" id="UP001305779">
    <property type="component" value="Unassembled WGS sequence"/>
</dbReference>
<evidence type="ECO:0000313" key="1">
    <source>
        <dbReference type="EMBL" id="KAK4508066.1"/>
    </source>
</evidence>
<comment type="caution">
    <text evidence="1">The sequence shown here is derived from an EMBL/GenBank/DDBJ whole genome shotgun (WGS) entry which is preliminary data.</text>
</comment>
<dbReference type="EMBL" id="JAXOVC010000001">
    <property type="protein sequence ID" value="KAK4508066.1"/>
    <property type="molecule type" value="Genomic_DNA"/>
</dbReference>